<evidence type="ECO:0000313" key="7">
    <source>
        <dbReference type="Proteomes" id="UP000823388"/>
    </source>
</evidence>
<evidence type="ECO:0000256" key="1">
    <source>
        <dbReference type="ARBA" id="ARBA00004123"/>
    </source>
</evidence>
<reference evidence="6" key="1">
    <citation type="submission" date="2020-05" db="EMBL/GenBank/DDBJ databases">
        <title>WGS assembly of Panicum virgatum.</title>
        <authorList>
            <person name="Lovell J.T."/>
            <person name="Jenkins J."/>
            <person name="Shu S."/>
            <person name="Juenger T.E."/>
            <person name="Schmutz J."/>
        </authorList>
    </citation>
    <scope>NUCLEOTIDE SEQUENCE</scope>
    <source>
        <strain evidence="6">AP13</strain>
    </source>
</reference>
<dbReference type="Proteomes" id="UP000823388">
    <property type="component" value="Chromosome 3K"/>
</dbReference>
<evidence type="ECO:0000313" key="6">
    <source>
        <dbReference type="EMBL" id="KAG2628047.1"/>
    </source>
</evidence>
<dbReference type="InterPro" id="IPR052035">
    <property type="entry name" value="ZnF_BED_domain_contain"/>
</dbReference>
<keyword evidence="5" id="KW-0539">Nucleus</keyword>
<dbReference type="AlphaFoldDB" id="A0A8T0V0S6"/>
<dbReference type="PANTHER" id="PTHR46481">
    <property type="entry name" value="ZINC FINGER BED DOMAIN-CONTAINING PROTEIN 4"/>
    <property type="match status" value="1"/>
</dbReference>
<sequence length="193" mass="22573">MDLLRANLLLKKMLPCDGNLFHVRCGAHVINLVVQYRLRKISGIMSNIRESVKYIKSSQARRENFEELAVQMGISLEKQPTLDIYIRWNSIYLMLQSAYQFKTVFDELGKQDKSFITAPTLAEWIRSKAAREFLKTFYDATNQLFHRGHGWLERGVKREIDIREDHIKPYGQPQWRGVHAGATRESLLQSRPH</sequence>
<evidence type="ECO:0000256" key="4">
    <source>
        <dbReference type="ARBA" id="ARBA00022833"/>
    </source>
</evidence>
<name>A0A8T0V0S6_PANVG</name>
<keyword evidence="3" id="KW-0863">Zinc-finger</keyword>
<evidence type="ECO:0000256" key="2">
    <source>
        <dbReference type="ARBA" id="ARBA00022723"/>
    </source>
</evidence>
<dbReference type="SUPFAM" id="SSF53098">
    <property type="entry name" value="Ribonuclease H-like"/>
    <property type="match status" value="1"/>
</dbReference>
<comment type="subcellular location">
    <subcellularLocation>
        <location evidence="1">Nucleus</location>
    </subcellularLocation>
</comment>
<keyword evidence="2" id="KW-0479">Metal-binding</keyword>
<comment type="caution">
    <text evidence="6">The sequence shown here is derived from an EMBL/GenBank/DDBJ whole genome shotgun (WGS) entry which is preliminary data.</text>
</comment>
<gene>
    <name evidence="6" type="ORF">PVAP13_3KG229127</name>
</gene>
<dbReference type="GO" id="GO:0008270">
    <property type="term" value="F:zinc ion binding"/>
    <property type="evidence" value="ECO:0007669"/>
    <property type="project" value="UniProtKB-KW"/>
</dbReference>
<evidence type="ECO:0000256" key="5">
    <source>
        <dbReference type="ARBA" id="ARBA00023242"/>
    </source>
</evidence>
<keyword evidence="4" id="KW-0862">Zinc</keyword>
<dbReference type="EMBL" id="CM029041">
    <property type="protein sequence ID" value="KAG2628047.1"/>
    <property type="molecule type" value="Genomic_DNA"/>
</dbReference>
<keyword evidence="7" id="KW-1185">Reference proteome</keyword>
<proteinExistence type="predicted"/>
<evidence type="ECO:0000256" key="3">
    <source>
        <dbReference type="ARBA" id="ARBA00022771"/>
    </source>
</evidence>
<dbReference type="InterPro" id="IPR012337">
    <property type="entry name" value="RNaseH-like_sf"/>
</dbReference>
<protein>
    <submittedName>
        <fullName evidence="6">Uncharacterized protein</fullName>
    </submittedName>
</protein>
<dbReference type="GO" id="GO:0005634">
    <property type="term" value="C:nucleus"/>
    <property type="evidence" value="ECO:0007669"/>
    <property type="project" value="UniProtKB-SubCell"/>
</dbReference>
<accession>A0A8T0V0S6</accession>
<organism evidence="6 7">
    <name type="scientific">Panicum virgatum</name>
    <name type="common">Blackwell switchgrass</name>
    <dbReference type="NCBI Taxonomy" id="38727"/>
    <lineage>
        <taxon>Eukaryota</taxon>
        <taxon>Viridiplantae</taxon>
        <taxon>Streptophyta</taxon>
        <taxon>Embryophyta</taxon>
        <taxon>Tracheophyta</taxon>
        <taxon>Spermatophyta</taxon>
        <taxon>Magnoliopsida</taxon>
        <taxon>Liliopsida</taxon>
        <taxon>Poales</taxon>
        <taxon>Poaceae</taxon>
        <taxon>PACMAD clade</taxon>
        <taxon>Panicoideae</taxon>
        <taxon>Panicodae</taxon>
        <taxon>Paniceae</taxon>
        <taxon>Panicinae</taxon>
        <taxon>Panicum</taxon>
        <taxon>Panicum sect. Hiantes</taxon>
    </lineage>
</organism>
<dbReference type="PANTHER" id="PTHR46481:SF10">
    <property type="entry name" value="ZINC FINGER BED DOMAIN-CONTAINING PROTEIN 39"/>
    <property type="match status" value="1"/>
</dbReference>